<evidence type="ECO:0000256" key="10">
    <source>
        <dbReference type="ARBA" id="ARBA00023136"/>
    </source>
</evidence>
<keyword evidence="11 13" id="KW-1006">Bacterial flagellum protein export</keyword>
<evidence type="ECO:0000256" key="3">
    <source>
        <dbReference type="ARBA" id="ARBA00021622"/>
    </source>
</evidence>
<evidence type="ECO:0000313" key="16">
    <source>
        <dbReference type="Proteomes" id="UP000216101"/>
    </source>
</evidence>
<dbReference type="GO" id="GO:0005886">
    <property type="term" value="C:plasma membrane"/>
    <property type="evidence" value="ECO:0007669"/>
    <property type="project" value="UniProtKB-SubCell"/>
</dbReference>
<proteinExistence type="inferred from homology"/>
<evidence type="ECO:0000256" key="14">
    <source>
        <dbReference type="SAM" id="MobiDB-lite"/>
    </source>
</evidence>
<evidence type="ECO:0000256" key="5">
    <source>
        <dbReference type="ARBA" id="ARBA00022475"/>
    </source>
</evidence>
<dbReference type="NCBIfam" id="TIGR00328">
    <property type="entry name" value="flhB"/>
    <property type="match status" value="1"/>
</dbReference>
<keyword evidence="16" id="KW-1185">Reference proteome</keyword>
<dbReference type="PANTHER" id="PTHR30531">
    <property type="entry name" value="FLAGELLAR BIOSYNTHETIC PROTEIN FLHB"/>
    <property type="match status" value="1"/>
</dbReference>
<feature type="region of interest" description="Disordered" evidence="14">
    <location>
        <begin position="1"/>
        <end position="31"/>
    </location>
</feature>
<evidence type="ECO:0000256" key="12">
    <source>
        <dbReference type="ARBA" id="ARBA00025078"/>
    </source>
</evidence>
<keyword evidence="7 13" id="KW-1005">Bacterial flagellum biogenesis</keyword>
<comment type="caution">
    <text evidence="15">The sequence shown here is derived from an EMBL/GenBank/DDBJ whole genome shotgun (WGS) entry which is preliminary data.</text>
</comment>
<keyword evidence="15" id="KW-0282">Flagellum</keyword>
<name>A0A266Q5T3_9GAMM</name>
<dbReference type="SUPFAM" id="SSF160544">
    <property type="entry name" value="EscU C-terminal domain-like"/>
    <property type="match status" value="1"/>
</dbReference>
<keyword evidence="4 13" id="KW-0813">Transport</keyword>
<feature type="transmembrane region" description="Helical" evidence="13">
    <location>
        <begin position="191"/>
        <end position="216"/>
    </location>
</feature>
<reference evidence="16" key="1">
    <citation type="submission" date="2017-05" db="EMBL/GenBank/DDBJ databases">
        <authorList>
            <person name="Barney B.M."/>
        </authorList>
    </citation>
    <scope>NUCLEOTIDE SEQUENCE [LARGE SCALE GENOMIC DNA]</scope>
    <source>
        <strain evidence="16">PSBB022</strain>
    </source>
</reference>
<evidence type="ECO:0000256" key="13">
    <source>
        <dbReference type="RuleBase" id="RU364091"/>
    </source>
</evidence>
<dbReference type="InterPro" id="IPR006135">
    <property type="entry name" value="T3SS_substrate_exporter"/>
</dbReference>
<dbReference type="EMBL" id="NHNI01000002">
    <property type="protein sequence ID" value="OZY84976.1"/>
    <property type="molecule type" value="Genomic_DNA"/>
</dbReference>
<comment type="function">
    <text evidence="12 13">Required for formation of the rod structure in the basal body of the flagellar apparatus. Together with FliI and FliH, may constitute the export apparatus of flagellin.</text>
</comment>
<evidence type="ECO:0000256" key="7">
    <source>
        <dbReference type="ARBA" id="ARBA00022795"/>
    </source>
</evidence>
<gene>
    <name evidence="13" type="primary">flhB</name>
    <name evidence="15" type="ORF">CBP51_17625</name>
</gene>
<dbReference type="FunFam" id="3.40.1690.10:FF:000001">
    <property type="entry name" value="Flagellar biosynthetic protein FlhB"/>
    <property type="match status" value="1"/>
</dbReference>
<dbReference type="RefSeq" id="WP_094985934.1">
    <property type="nucleotide sequence ID" value="NZ_NHNI01000002.1"/>
</dbReference>
<dbReference type="Pfam" id="PF01312">
    <property type="entry name" value="Bac_export_2"/>
    <property type="match status" value="1"/>
</dbReference>
<dbReference type="GO" id="GO:0044780">
    <property type="term" value="P:bacterial-type flagellum assembly"/>
    <property type="evidence" value="ECO:0007669"/>
    <property type="project" value="InterPro"/>
</dbReference>
<dbReference type="GO" id="GO:0009306">
    <property type="term" value="P:protein secretion"/>
    <property type="evidence" value="ECO:0007669"/>
    <property type="project" value="InterPro"/>
</dbReference>
<evidence type="ECO:0000256" key="11">
    <source>
        <dbReference type="ARBA" id="ARBA00023225"/>
    </source>
</evidence>
<keyword evidence="10 13" id="KW-0472">Membrane</keyword>
<keyword evidence="15" id="KW-0969">Cilium</keyword>
<dbReference type="InterPro" id="IPR029025">
    <property type="entry name" value="T3SS_substrate_exporter_C"/>
</dbReference>
<evidence type="ECO:0000256" key="9">
    <source>
        <dbReference type="ARBA" id="ARBA00022989"/>
    </source>
</evidence>
<comment type="subcellular location">
    <subcellularLocation>
        <location evidence="1">Cell membrane</location>
        <topology evidence="1">Multi-pass membrane protein</topology>
    </subcellularLocation>
</comment>
<feature type="transmembrane region" description="Helical" evidence="13">
    <location>
        <begin position="35"/>
        <end position="52"/>
    </location>
</feature>
<evidence type="ECO:0000313" key="15">
    <source>
        <dbReference type="EMBL" id="OZY84976.1"/>
    </source>
</evidence>
<dbReference type="PRINTS" id="PR00950">
    <property type="entry name" value="TYPE3IMSPROT"/>
</dbReference>
<dbReference type="AlphaFoldDB" id="A0A266Q5T3"/>
<dbReference type="PANTHER" id="PTHR30531:SF12">
    <property type="entry name" value="FLAGELLAR BIOSYNTHETIC PROTEIN FLHB"/>
    <property type="match status" value="1"/>
</dbReference>
<evidence type="ECO:0000256" key="1">
    <source>
        <dbReference type="ARBA" id="ARBA00004651"/>
    </source>
</evidence>
<keyword evidence="5 13" id="KW-1003">Cell membrane</keyword>
<keyword evidence="15" id="KW-0966">Cell projection</keyword>
<evidence type="ECO:0000256" key="6">
    <source>
        <dbReference type="ARBA" id="ARBA00022692"/>
    </source>
</evidence>
<evidence type="ECO:0000256" key="2">
    <source>
        <dbReference type="ARBA" id="ARBA00010690"/>
    </source>
</evidence>
<evidence type="ECO:0000256" key="4">
    <source>
        <dbReference type="ARBA" id="ARBA00022448"/>
    </source>
</evidence>
<feature type="transmembrane region" description="Helical" evidence="13">
    <location>
        <begin position="95"/>
        <end position="119"/>
    </location>
</feature>
<keyword evidence="9 13" id="KW-1133">Transmembrane helix</keyword>
<dbReference type="Proteomes" id="UP000216101">
    <property type="component" value="Unassembled WGS sequence"/>
</dbReference>
<dbReference type="InterPro" id="IPR006136">
    <property type="entry name" value="FlhB"/>
</dbReference>
<dbReference type="STRING" id="1209072.GCA_000766945_00830"/>
<evidence type="ECO:0000256" key="8">
    <source>
        <dbReference type="ARBA" id="ARBA00022927"/>
    </source>
</evidence>
<organism evidence="15 16">
    <name type="scientific">Cellvibrio mixtus</name>
    <dbReference type="NCBI Taxonomy" id="39650"/>
    <lineage>
        <taxon>Bacteria</taxon>
        <taxon>Pseudomonadati</taxon>
        <taxon>Pseudomonadota</taxon>
        <taxon>Gammaproteobacteria</taxon>
        <taxon>Cellvibrionales</taxon>
        <taxon>Cellvibrionaceae</taxon>
        <taxon>Cellvibrio</taxon>
    </lineage>
</organism>
<accession>A0A266Q5T3</accession>
<protein>
    <recommendedName>
        <fullName evidence="3 13">Flagellar biosynthetic protein FlhB</fullName>
    </recommendedName>
</protein>
<feature type="transmembrane region" description="Helical" evidence="13">
    <location>
        <begin position="148"/>
        <end position="171"/>
    </location>
</feature>
<sequence length="384" mass="42806">MAEDDDSSQEKTEEASARKLEKAREEGQVPRSRDLTTTAVLMIAAIGLYVFAEFMGNKIIGISRENFTLTRAAIYDPNAMIAHLASAIYDGLFSIAPLMALLLIASIVGPIALGGWNYSTKAMEPKLSRMDPLAGIKRMFSVKSLIELLKALAKVLVILGATIFVLKFFAQDMFRLVDESTNIAIIHSLEISILATIALCATTIAIAAIDVPIQIYEYNKKLKMSRQDQKDESKDTDGKPEVKGRIRQLQREMAQRRMMSNVPQADVIITNPEHFSVALRYDPETMETPLMIAKGGDHTALKIREIAKAHNIEIIQSPVLARAIFYTTDVDQEIPSGLYLAVAQVLAYVFQLRNYRKGKGDRPIYPRNINVPRDLRYNTSGKVD</sequence>
<dbReference type="Gene3D" id="6.10.250.2080">
    <property type="match status" value="1"/>
</dbReference>
<dbReference type="Gene3D" id="3.40.1690.10">
    <property type="entry name" value="secretion proteins EscU"/>
    <property type="match status" value="1"/>
</dbReference>
<keyword evidence="8 13" id="KW-0653">Protein transport</keyword>
<feature type="compositionally biased region" description="Basic and acidic residues" evidence="14">
    <location>
        <begin position="8"/>
        <end position="31"/>
    </location>
</feature>
<keyword evidence="6 13" id="KW-0812">Transmembrane</keyword>
<comment type="similarity">
    <text evidence="2 13">Belongs to the type III secretion exporter family.</text>
</comment>